<accession>A0A1A8S1Y4</accession>
<evidence type="ECO:0000256" key="1">
    <source>
        <dbReference type="SAM" id="MobiDB-lite"/>
    </source>
</evidence>
<reference evidence="2" key="2">
    <citation type="submission" date="2016-06" db="EMBL/GenBank/DDBJ databases">
        <title>The genome of a short-lived fish provides insights into sex chromosome evolution and the genetic control of aging.</title>
        <authorList>
            <person name="Reichwald K."/>
            <person name="Felder M."/>
            <person name="Petzold A."/>
            <person name="Koch P."/>
            <person name="Groth M."/>
            <person name="Platzer M."/>
        </authorList>
    </citation>
    <scope>NUCLEOTIDE SEQUENCE</scope>
    <source>
        <tissue evidence="2">Brain</tissue>
    </source>
</reference>
<proteinExistence type="predicted"/>
<organism evidence="2">
    <name type="scientific">Nothobranchius rachovii</name>
    <name type="common">bluefin notho</name>
    <dbReference type="NCBI Taxonomy" id="451742"/>
    <lineage>
        <taxon>Eukaryota</taxon>
        <taxon>Metazoa</taxon>
        <taxon>Chordata</taxon>
        <taxon>Craniata</taxon>
        <taxon>Vertebrata</taxon>
        <taxon>Euteleostomi</taxon>
        <taxon>Actinopterygii</taxon>
        <taxon>Neopterygii</taxon>
        <taxon>Teleostei</taxon>
        <taxon>Neoteleostei</taxon>
        <taxon>Acanthomorphata</taxon>
        <taxon>Ovalentaria</taxon>
        <taxon>Atherinomorphae</taxon>
        <taxon>Cyprinodontiformes</taxon>
        <taxon>Nothobranchiidae</taxon>
        <taxon>Nothobranchius</taxon>
    </lineage>
</organism>
<evidence type="ECO:0000313" key="2">
    <source>
        <dbReference type="EMBL" id="SBS11972.1"/>
    </source>
</evidence>
<feature type="compositionally biased region" description="Basic residues" evidence="1">
    <location>
        <begin position="1"/>
        <end position="15"/>
    </location>
</feature>
<protein>
    <submittedName>
        <fullName evidence="2">Uncharacterized protein</fullName>
    </submittedName>
</protein>
<feature type="non-terminal residue" evidence="2">
    <location>
        <position position="97"/>
    </location>
</feature>
<reference evidence="2" key="1">
    <citation type="submission" date="2016-05" db="EMBL/GenBank/DDBJ databases">
        <authorList>
            <person name="Lavstsen T."/>
            <person name="Jespersen J.S."/>
        </authorList>
    </citation>
    <scope>NUCLEOTIDE SEQUENCE</scope>
    <source>
        <tissue evidence="2">Brain</tissue>
    </source>
</reference>
<sequence>NKNSLRKRKKKKKGCPTRGHGPVLKLARHPTVLSEVHLEEVRSKGLKCANDCRIRTVSIASLTAMHTGHYLCYFSKKSLTTFKQFTELSLFAVHIKS</sequence>
<dbReference type="EMBL" id="HAEI01010922">
    <property type="protein sequence ID" value="SBS11972.1"/>
    <property type="molecule type" value="Transcribed_RNA"/>
</dbReference>
<name>A0A1A8S1Y4_9TELE</name>
<feature type="region of interest" description="Disordered" evidence="1">
    <location>
        <begin position="1"/>
        <end position="22"/>
    </location>
</feature>
<feature type="non-terminal residue" evidence="2">
    <location>
        <position position="1"/>
    </location>
</feature>
<gene>
    <name evidence="2" type="primary">Nfu_g_1_019341</name>
</gene>
<dbReference type="AlphaFoldDB" id="A0A1A8S1Y4"/>